<name>A0A6H3F8Q9_9BACT</name>
<gene>
    <name evidence="2" type="ORF">EB812_05780</name>
</gene>
<organism evidence="2 3">
    <name type="scientific">Desulfovibrio legallii</name>
    <dbReference type="NCBI Taxonomy" id="571438"/>
    <lineage>
        <taxon>Bacteria</taxon>
        <taxon>Pseudomonadati</taxon>
        <taxon>Thermodesulfobacteriota</taxon>
        <taxon>Desulfovibrionia</taxon>
        <taxon>Desulfovibrionales</taxon>
        <taxon>Desulfovibrionaceae</taxon>
        <taxon>Desulfovibrio</taxon>
    </lineage>
</organism>
<dbReference type="Proteomes" id="UP000292919">
    <property type="component" value="Unassembled WGS sequence"/>
</dbReference>
<feature type="signal peptide" evidence="1">
    <location>
        <begin position="1"/>
        <end position="23"/>
    </location>
</feature>
<protein>
    <recommendedName>
        <fullName evidence="4">Tetratricopeptide repeat protein</fullName>
    </recommendedName>
</protein>
<accession>A0A6H3F8Q9</accession>
<evidence type="ECO:0000313" key="3">
    <source>
        <dbReference type="Proteomes" id="UP000292919"/>
    </source>
</evidence>
<feature type="chain" id="PRO_5026165343" description="Tetratricopeptide repeat protein" evidence="1">
    <location>
        <begin position="24"/>
        <end position="111"/>
    </location>
</feature>
<sequence length="111" mass="12446">MLRTLPVLCCLAVLLAVASPARADSLSAYGEQSEQNAAARQAAKDHADYLAKANKYSLQYLQEAREFRVDGRYELARQRYLQALSICADDATAQIIRRELEGVDLLLRTMR</sequence>
<evidence type="ECO:0008006" key="4">
    <source>
        <dbReference type="Google" id="ProtNLM"/>
    </source>
</evidence>
<proteinExistence type="predicted"/>
<dbReference type="RefSeq" id="WP_118229242.1">
    <property type="nucleotide sequence ID" value="NZ_JAQDZC010000004.1"/>
</dbReference>
<dbReference type="EMBL" id="SIXC01000006">
    <property type="protein sequence ID" value="TBH79805.1"/>
    <property type="molecule type" value="Genomic_DNA"/>
</dbReference>
<comment type="caution">
    <text evidence="2">The sequence shown here is derived from an EMBL/GenBank/DDBJ whole genome shotgun (WGS) entry which is preliminary data.</text>
</comment>
<evidence type="ECO:0000256" key="1">
    <source>
        <dbReference type="SAM" id="SignalP"/>
    </source>
</evidence>
<evidence type="ECO:0000313" key="2">
    <source>
        <dbReference type="EMBL" id="TBH79805.1"/>
    </source>
</evidence>
<dbReference type="AlphaFoldDB" id="A0A6H3F8Q9"/>
<keyword evidence="1" id="KW-0732">Signal</keyword>
<keyword evidence="3" id="KW-1185">Reference proteome</keyword>
<reference evidence="2 3" key="1">
    <citation type="submission" date="2018-12" db="EMBL/GenBank/DDBJ databases">
        <title>First genome draft of Desulfovibrio legallis sp. nov.</title>
        <authorList>
            <person name="Ben Dhia O."/>
            <person name="Najjari A."/>
            <person name="Ferjani R."/>
            <person name="Fhoula I."/>
            <person name="Fardeau M.-L."/>
            <person name="Boudabbous A."/>
            <person name="Ouzari H.I."/>
        </authorList>
    </citation>
    <scope>NUCLEOTIDE SEQUENCE [LARGE SCALE GENOMIC DNA]</scope>
    <source>
        <strain evidence="2 3">H1T</strain>
    </source>
</reference>